<sequence>MSVAEAVAFAYKLGSKDKYEDVALLLRSSIQQAFKDSEPLPWPPSADDLEVKSSDELLQSDLLKFLNYVISGDADVERCEKTRRIVLSIGQDICRAVTRGEWKLSKHILLCTTVRHLYRSKQLTTILSRLGHCETYDFGLEIETALTTNIHGSNVVNSTGGIMIQEVKPGFAVSNKERTLPIYKRNTTRSLNVDAPETLAPLHIYNRVGPKFPEGAAFTPPAINIGVFSKCVQEYQIWSLARVVGSSGEKQLVPGFGGFISATGVKPNRKSTIDYFTPINEPFTEFSVIKELLRRSEEATNEVGQAYVLNTFDLGGCMKAPSLIWKFPEQYKKHVVIPGPFHTGMNYLGMVTGNKCKGSGYSEILLEAELVTTGCLNSVLKGKAYAKALFCLKTVSEAMQRLLFERFAEEEDVEANSPVPLLNLVQNCNRENLDLVSQDPATLTILEKYTTYEDRVRNGHLGKTATFWMSVIENARLIFMLQYAVKTNNFHLFHKCNGDMADLFFAYDGPNYSRYLVWLDIFLTNIDKSHPGAKELLMKGGIAVARSLIPGALSAVDKTMEETLMKFSKSAAEIKKSEDAVQRTMSAVRNFTNPFSIPDKDHLYSLASGAPVSVEVEIDVLRAEALSKEAKKAFIQDRFVNGSPETHFFEPISKQKLKTMEDSSKTVKLTASQGKMVAKTNFVFSTDSYHPDSIKSQERLRRGFSQRYIVDGQATRKPVDFKLFLANEDNKLQLCQLLLRVWGSKAAASRLEKCGSAVAVVEGKAYHLETIEGDVMMREIEELKSNQEETDTRVVLYLNYAVKLGYKSAVVRTPDSDIFFILLHYAHYIPITIYLDTGSGKHRQTFLKLGDKWLVDEELIDELEAFTCLIYGQTREKSVNSVRSIMLKKMVGENEELSMRSKVDLSRLPPCRDILVPHIDRVNYRIANYKRAHQAIFWRPNPYESRQGWEKTEEGVLEPVWSCGPILPPSLVDLLEKTAEEMEDVADEEGQEIEYEELLSDDE</sequence>
<dbReference type="EMBL" id="CALNXK010000015">
    <property type="protein sequence ID" value="CAH3046951.1"/>
    <property type="molecule type" value="Genomic_DNA"/>
</dbReference>
<feature type="region of interest" description="Disordered" evidence="1">
    <location>
        <begin position="982"/>
        <end position="1003"/>
    </location>
</feature>
<dbReference type="Proteomes" id="UP001159405">
    <property type="component" value="Unassembled WGS sequence"/>
</dbReference>
<dbReference type="PANTHER" id="PTHR46704:SF1">
    <property type="entry name" value="TELOMERE LENGTH REGULATION PROTEIN TEL2 HOMOLOG"/>
    <property type="match status" value="1"/>
</dbReference>
<organism evidence="2 3">
    <name type="scientific">Porites lobata</name>
    <dbReference type="NCBI Taxonomy" id="104759"/>
    <lineage>
        <taxon>Eukaryota</taxon>
        <taxon>Metazoa</taxon>
        <taxon>Cnidaria</taxon>
        <taxon>Anthozoa</taxon>
        <taxon>Hexacorallia</taxon>
        <taxon>Scleractinia</taxon>
        <taxon>Fungiina</taxon>
        <taxon>Poritidae</taxon>
        <taxon>Porites</taxon>
    </lineage>
</organism>
<evidence type="ECO:0000313" key="3">
    <source>
        <dbReference type="Proteomes" id="UP001159405"/>
    </source>
</evidence>
<proteinExistence type="predicted"/>
<evidence type="ECO:0000256" key="1">
    <source>
        <dbReference type="SAM" id="MobiDB-lite"/>
    </source>
</evidence>
<reference evidence="2 3" key="1">
    <citation type="submission" date="2022-05" db="EMBL/GenBank/DDBJ databases">
        <authorList>
            <consortium name="Genoscope - CEA"/>
            <person name="William W."/>
        </authorList>
    </citation>
    <scope>NUCLEOTIDE SEQUENCE [LARGE SCALE GENOMIC DNA]</scope>
</reference>
<protein>
    <submittedName>
        <fullName evidence="2">Uncharacterized protein</fullName>
    </submittedName>
</protein>
<gene>
    <name evidence="2" type="ORF">PLOB_00009921</name>
</gene>
<comment type="caution">
    <text evidence="2">The sequence shown here is derived from an EMBL/GenBank/DDBJ whole genome shotgun (WGS) entry which is preliminary data.</text>
</comment>
<keyword evidence="3" id="KW-1185">Reference proteome</keyword>
<name>A0ABN8NAX8_9CNID</name>
<evidence type="ECO:0000313" key="2">
    <source>
        <dbReference type="EMBL" id="CAH3046951.1"/>
    </source>
</evidence>
<accession>A0ABN8NAX8</accession>
<dbReference type="PANTHER" id="PTHR46704">
    <property type="entry name" value="CXC DOMAIN-CONTAINING PROTEIN-RELATED"/>
    <property type="match status" value="1"/>
</dbReference>